<dbReference type="SMART" id="SM01294">
    <property type="entry name" value="PKS_PP_betabranch"/>
    <property type="match status" value="1"/>
</dbReference>
<dbReference type="InterPro" id="IPR010071">
    <property type="entry name" value="AA_adenyl_dom"/>
</dbReference>
<dbReference type="PROSITE" id="PS00455">
    <property type="entry name" value="AMP_BINDING"/>
    <property type="match status" value="1"/>
</dbReference>
<dbReference type="SUPFAM" id="SSF56801">
    <property type="entry name" value="Acetyl-CoA synthetase-like"/>
    <property type="match status" value="1"/>
</dbReference>
<dbReference type="PROSITE" id="PS50075">
    <property type="entry name" value="CARRIER"/>
    <property type="match status" value="1"/>
</dbReference>
<dbReference type="InterPro" id="IPR036736">
    <property type="entry name" value="ACP-like_sf"/>
</dbReference>
<dbReference type="InterPro" id="IPR001242">
    <property type="entry name" value="Condensation_dom"/>
</dbReference>
<dbReference type="GO" id="GO:0003824">
    <property type="term" value="F:catalytic activity"/>
    <property type="evidence" value="ECO:0007669"/>
    <property type="project" value="InterPro"/>
</dbReference>
<dbReference type="Gene3D" id="1.10.1200.10">
    <property type="entry name" value="ACP-like"/>
    <property type="match status" value="1"/>
</dbReference>
<dbReference type="InterPro" id="IPR025110">
    <property type="entry name" value="AMP-bd_C"/>
</dbReference>
<sequence length="1038" mass="107120">MSGAGSAAAVFETWPLSPEQRAAGASPEAIVAQFAIDGPVDEAGLRAALAAVAARHDVLSSAFVGAAGFRGLRRARIDGPAVAAWTVRDLRGRPESEAEIAVDLAALKAAPFDLSRGETLRAGLWRLGDDAWRLAVAASPLAADRTTLILIAAALQGRAAASDDDASYAQYADWRSEMEADEDAPRGKLHWSEEGRDAPPAPRLAYRRAGEGGAREDHRVAIDPALAARFAERVGEAGLELGLLAIWTALLGRISGDGRFRLGWRHDCRRDYAMFAGVAGPFEKIMPVRASYDPAAPFERHLASLVEAVAGHLDWQEHLALDGPEAPEGLVVGFGLDAGVDAWRRLSLDGPSPFELEFRPEIGSSGALSALSIGWDAGRYGAEAAETLLEQAAALIAAIAEAPAVPLGELPVAAPRERARMAELDRTNVAPVGRAPLLPQMLGWAERTPDAPAVSGGGAALTYAELAGRVEGVARSLAARGVGPETVVALDMARSVDMIVALLAVWRAGGAYLPLDPAWPEARRRQLAEAAGAAMVIHDGGAGAPASGIPALAFADALAGTEAAALPDPDAPAHRAAYVLFTSGSTGTPKGVVVEHGQLANYVAAAREALGLDERRRFALVSTVAADLGNTTLFGALAGGACIAVAGDDEARDPAGFAAFLRANAIDCAKLAPSHLSALLEAEDATVPAALILGGEPASPALVARIRAVDPACRIFNHYGPTETTVGVLVHEAAPSESGPLPLTRALDGNVVLVLDAHGRPAPTGELGELHIGGAQLCRGYLGACGAGFVDDPTTPGRRLYPTGDLARYRPEGGVEIAGRADGQAKIAGHRVEVGEVEAALAALDSVREAAVIVRRDEGGASLVAFATTHGADAAALKAALAALLPAPMVPARIVPVERMPLLGNGKIDRAALAARPLDEAPAGLAPRDALETTLRDLAAELLGRSREAVGVTDDFFDLGGNSLQVIKFVARIRKLFGVDLAPGAVFDHPSVAELAAALRAEAPDGRIDRVAEMRATLAGLPEEERAALLAEAGGAGS</sequence>
<feature type="region of interest" description="Disordered" evidence="3">
    <location>
        <begin position="182"/>
        <end position="204"/>
    </location>
</feature>
<evidence type="ECO:0000256" key="2">
    <source>
        <dbReference type="ARBA" id="ARBA00022553"/>
    </source>
</evidence>
<dbReference type="GO" id="GO:0005737">
    <property type="term" value="C:cytoplasm"/>
    <property type="evidence" value="ECO:0007669"/>
    <property type="project" value="TreeGrafter"/>
</dbReference>
<feature type="compositionally biased region" description="Basic and acidic residues" evidence="3">
    <location>
        <begin position="182"/>
        <end position="197"/>
    </location>
</feature>
<dbReference type="InterPro" id="IPR000873">
    <property type="entry name" value="AMP-dep_synth/lig_dom"/>
</dbReference>
<evidence type="ECO:0000313" key="5">
    <source>
        <dbReference type="EMBL" id="GLK69616.1"/>
    </source>
</evidence>
<feature type="domain" description="Carrier" evidence="4">
    <location>
        <begin position="926"/>
        <end position="1003"/>
    </location>
</feature>
<evidence type="ECO:0000256" key="1">
    <source>
        <dbReference type="ARBA" id="ARBA00022450"/>
    </source>
</evidence>
<reference evidence="5" key="1">
    <citation type="journal article" date="2014" name="Int. J. Syst. Evol. Microbiol.">
        <title>Complete genome sequence of Corynebacterium casei LMG S-19264T (=DSM 44701T), isolated from a smear-ripened cheese.</title>
        <authorList>
            <consortium name="US DOE Joint Genome Institute (JGI-PGF)"/>
            <person name="Walter F."/>
            <person name="Albersmeier A."/>
            <person name="Kalinowski J."/>
            <person name="Ruckert C."/>
        </authorList>
    </citation>
    <scope>NUCLEOTIDE SEQUENCE</scope>
    <source>
        <strain evidence="5">VKM B-2347</strain>
    </source>
</reference>
<keyword evidence="1" id="KW-0596">Phosphopantetheine</keyword>
<proteinExistence type="predicted"/>
<dbReference type="SMART" id="SM00823">
    <property type="entry name" value="PKS_PP"/>
    <property type="match status" value="1"/>
</dbReference>
<dbReference type="RefSeq" id="WP_271169834.1">
    <property type="nucleotide sequence ID" value="NZ_BSFI01000022.1"/>
</dbReference>
<dbReference type="InterPro" id="IPR009081">
    <property type="entry name" value="PP-bd_ACP"/>
</dbReference>
<dbReference type="InterPro" id="IPR045851">
    <property type="entry name" value="AMP-bd_C_sf"/>
</dbReference>
<dbReference type="CDD" id="cd05930">
    <property type="entry name" value="A_NRPS"/>
    <property type="match status" value="1"/>
</dbReference>
<dbReference type="Gene3D" id="2.30.38.10">
    <property type="entry name" value="Luciferase, Domain 3"/>
    <property type="match status" value="1"/>
</dbReference>
<dbReference type="GO" id="GO:0044550">
    <property type="term" value="P:secondary metabolite biosynthetic process"/>
    <property type="evidence" value="ECO:0007669"/>
    <property type="project" value="TreeGrafter"/>
</dbReference>
<keyword evidence="2" id="KW-0597">Phosphoprotein</keyword>
<organism evidence="5 6">
    <name type="scientific">Hansschlegelia plantiphila</name>
    <dbReference type="NCBI Taxonomy" id="374655"/>
    <lineage>
        <taxon>Bacteria</taxon>
        <taxon>Pseudomonadati</taxon>
        <taxon>Pseudomonadota</taxon>
        <taxon>Alphaproteobacteria</taxon>
        <taxon>Hyphomicrobiales</taxon>
        <taxon>Methylopilaceae</taxon>
        <taxon>Hansschlegelia</taxon>
    </lineage>
</organism>
<dbReference type="Gene3D" id="3.30.559.30">
    <property type="entry name" value="Nonribosomal peptide synthetase, condensation domain"/>
    <property type="match status" value="1"/>
</dbReference>
<dbReference type="SUPFAM" id="SSF52777">
    <property type="entry name" value="CoA-dependent acyltransferases"/>
    <property type="match status" value="2"/>
</dbReference>
<dbReference type="PANTHER" id="PTHR45527:SF1">
    <property type="entry name" value="FATTY ACID SYNTHASE"/>
    <property type="match status" value="1"/>
</dbReference>
<dbReference type="Gene3D" id="3.30.300.30">
    <property type="match status" value="1"/>
</dbReference>
<name>A0A9W6J2G5_9HYPH</name>
<dbReference type="EMBL" id="BSFI01000022">
    <property type="protein sequence ID" value="GLK69616.1"/>
    <property type="molecule type" value="Genomic_DNA"/>
</dbReference>
<dbReference type="Pfam" id="PF00668">
    <property type="entry name" value="Condensation"/>
    <property type="match status" value="1"/>
</dbReference>
<dbReference type="PANTHER" id="PTHR45527">
    <property type="entry name" value="NONRIBOSOMAL PEPTIDE SYNTHETASE"/>
    <property type="match status" value="1"/>
</dbReference>
<dbReference type="InterPro" id="IPR023213">
    <property type="entry name" value="CAT-like_dom_sf"/>
</dbReference>
<dbReference type="Gene3D" id="3.40.50.980">
    <property type="match status" value="2"/>
</dbReference>
<keyword evidence="6" id="KW-1185">Reference proteome</keyword>
<dbReference type="GO" id="GO:0043041">
    <property type="term" value="P:amino acid activation for nonribosomal peptide biosynthetic process"/>
    <property type="evidence" value="ECO:0007669"/>
    <property type="project" value="TreeGrafter"/>
</dbReference>
<dbReference type="Pfam" id="PF00550">
    <property type="entry name" value="PP-binding"/>
    <property type="match status" value="1"/>
</dbReference>
<evidence type="ECO:0000259" key="4">
    <source>
        <dbReference type="PROSITE" id="PS50075"/>
    </source>
</evidence>
<dbReference type="GO" id="GO:0031177">
    <property type="term" value="F:phosphopantetheine binding"/>
    <property type="evidence" value="ECO:0007669"/>
    <property type="project" value="InterPro"/>
</dbReference>
<protein>
    <recommendedName>
        <fullName evidence="4">Carrier domain-containing protein</fullName>
    </recommendedName>
</protein>
<dbReference type="AlphaFoldDB" id="A0A9W6J2G5"/>
<dbReference type="Gene3D" id="3.30.559.10">
    <property type="entry name" value="Chloramphenicol acetyltransferase-like domain"/>
    <property type="match status" value="1"/>
</dbReference>
<evidence type="ECO:0000313" key="6">
    <source>
        <dbReference type="Proteomes" id="UP001143372"/>
    </source>
</evidence>
<dbReference type="Pfam" id="PF00501">
    <property type="entry name" value="AMP-binding"/>
    <property type="match status" value="1"/>
</dbReference>
<dbReference type="SUPFAM" id="SSF47336">
    <property type="entry name" value="ACP-like"/>
    <property type="match status" value="1"/>
</dbReference>
<accession>A0A9W6J2G5</accession>
<dbReference type="NCBIfam" id="TIGR01733">
    <property type="entry name" value="AA-adenyl-dom"/>
    <property type="match status" value="1"/>
</dbReference>
<evidence type="ECO:0000256" key="3">
    <source>
        <dbReference type="SAM" id="MobiDB-lite"/>
    </source>
</evidence>
<gene>
    <name evidence="5" type="ORF">GCM10008179_32540</name>
</gene>
<comment type="caution">
    <text evidence="5">The sequence shown here is derived from an EMBL/GenBank/DDBJ whole genome shotgun (WGS) entry which is preliminary data.</text>
</comment>
<dbReference type="Pfam" id="PF13193">
    <property type="entry name" value="AMP-binding_C"/>
    <property type="match status" value="1"/>
</dbReference>
<reference evidence="5" key="2">
    <citation type="submission" date="2023-01" db="EMBL/GenBank/DDBJ databases">
        <authorList>
            <person name="Sun Q."/>
            <person name="Evtushenko L."/>
        </authorList>
    </citation>
    <scope>NUCLEOTIDE SEQUENCE</scope>
    <source>
        <strain evidence="5">VKM B-2347</strain>
    </source>
</reference>
<dbReference type="InterPro" id="IPR020806">
    <property type="entry name" value="PKS_PP-bd"/>
</dbReference>
<dbReference type="InterPro" id="IPR020845">
    <property type="entry name" value="AMP-binding_CS"/>
</dbReference>
<dbReference type="Proteomes" id="UP001143372">
    <property type="component" value="Unassembled WGS sequence"/>
</dbReference>